<reference evidence="2" key="1">
    <citation type="submission" date="2019-03" db="EMBL/GenBank/DDBJ databases">
        <title>Single cell metagenomics reveals metabolic interactions within the superorganism composed of flagellate Streblomastix strix and complex community of Bacteroidetes bacteria on its surface.</title>
        <authorList>
            <person name="Treitli S.C."/>
            <person name="Kolisko M."/>
            <person name="Husnik F."/>
            <person name="Keeling P."/>
            <person name="Hampl V."/>
        </authorList>
    </citation>
    <scope>NUCLEOTIDE SEQUENCE</scope>
    <source>
        <strain evidence="2">STM</strain>
    </source>
</reference>
<dbReference type="AlphaFoldDB" id="A0A5J4Q1S7"/>
<name>A0A5J4Q1S7_9ZZZZ</name>
<comment type="caution">
    <text evidence="2">The sequence shown here is derived from an EMBL/GenBank/DDBJ whole genome shotgun (WGS) entry which is preliminary data.</text>
</comment>
<dbReference type="Pfam" id="PF13737">
    <property type="entry name" value="DDE_Tnp_1_5"/>
    <property type="match status" value="1"/>
</dbReference>
<dbReference type="EMBL" id="SNRY01005097">
    <property type="protein sequence ID" value="KAA6315846.1"/>
    <property type="molecule type" value="Genomic_DNA"/>
</dbReference>
<proteinExistence type="predicted"/>
<accession>A0A5J4Q1S7</accession>
<protein>
    <recommendedName>
        <fullName evidence="1">Transposase DDE domain-containing protein</fullName>
    </recommendedName>
</protein>
<dbReference type="InterPro" id="IPR025668">
    <property type="entry name" value="Tnp_DDE_dom"/>
</dbReference>
<evidence type="ECO:0000313" key="2">
    <source>
        <dbReference type="EMBL" id="KAA6315846.1"/>
    </source>
</evidence>
<organism evidence="2">
    <name type="scientific">termite gut metagenome</name>
    <dbReference type="NCBI Taxonomy" id="433724"/>
    <lineage>
        <taxon>unclassified sequences</taxon>
        <taxon>metagenomes</taxon>
        <taxon>organismal metagenomes</taxon>
    </lineage>
</organism>
<feature type="domain" description="Transposase DDE" evidence="1">
    <location>
        <begin position="54"/>
        <end position="97"/>
    </location>
</feature>
<gene>
    <name evidence="2" type="ORF">EZS27_033755</name>
</gene>
<evidence type="ECO:0000259" key="1">
    <source>
        <dbReference type="Pfam" id="PF13737"/>
    </source>
</evidence>
<sequence>MHYFGYGGKLFYGHVATMSLQTKRRRRMSTLPTSRTKDTYKVSNWKAYNSSLCQRGSLTLYLEDSVLKEWGICIQKKKQADEHTYSDNIIQCCLLIQIRATASKKFKLNNKRLPLPYGKGNITVFQGYRRPTGSRSLSAPIVGHSIDRLVYLSHRGSRLSRHALVRQR</sequence>